<evidence type="ECO:0000256" key="5">
    <source>
        <dbReference type="ARBA" id="ARBA00023136"/>
    </source>
</evidence>
<dbReference type="Gene3D" id="3.60.15.10">
    <property type="entry name" value="Ribonuclease Z/Hydroxyacylglutathione hydrolase-like"/>
    <property type="match status" value="1"/>
</dbReference>
<dbReference type="InterPro" id="IPR004797">
    <property type="entry name" value="Competence_ComEC/Rec2"/>
</dbReference>
<accession>A0A1J5SDV0</accession>
<comment type="caution">
    <text evidence="8">The sequence shown here is derived from an EMBL/GenBank/DDBJ whole genome shotgun (WGS) entry which is preliminary data.</text>
</comment>
<dbReference type="PANTHER" id="PTHR30619">
    <property type="entry name" value="DNA INTERNALIZATION/COMPETENCE PROTEIN COMEC/REC2"/>
    <property type="match status" value="1"/>
</dbReference>
<dbReference type="InterPro" id="IPR052159">
    <property type="entry name" value="Competence_DNA_uptake"/>
</dbReference>
<dbReference type="SMART" id="SM00849">
    <property type="entry name" value="Lactamase_B"/>
    <property type="match status" value="1"/>
</dbReference>
<feature type="transmembrane region" description="Helical" evidence="6">
    <location>
        <begin position="341"/>
        <end position="362"/>
    </location>
</feature>
<dbReference type="NCBIfam" id="TIGR00360">
    <property type="entry name" value="ComEC_N-term"/>
    <property type="match status" value="1"/>
</dbReference>
<dbReference type="AlphaFoldDB" id="A0A1J5SDV0"/>
<feature type="transmembrane region" description="Helical" evidence="6">
    <location>
        <begin position="408"/>
        <end position="428"/>
    </location>
</feature>
<dbReference type="Pfam" id="PF03772">
    <property type="entry name" value="Competence"/>
    <property type="match status" value="1"/>
</dbReference>
<dbReference type="Pfam" id="PF13567">
    <property type="entry name" value="DUF4131"/>
    <property type="match status" value="1"/>
</dbReference>
<protein>
    <submittedName>
        <fullName evidence="8">ComEC family competence protein</fullName>
    </submittedName>
</protein>
<dbReference type="PANTHER" id="PTHR30619:SF1">
    <property type="entry name" value="RECOMBINATION PROTEIN 2"/>
    <property type="match status" value="1"/>
</dbReference>
<feature type="transmembrane region" description="Helical" evidence="6">
    <location>
        <begin position="296"/>
        <end position="321"/>
    </location>
</feature>
<sequence>MPTIALGLLLGSLLQMQQATLWPSRPYRWMCAAAVAWLVVSGAVTLRARWLGVHERGAGRNAEQAAAAPGRRRRAIAALQTGLALAAAACLAYGAAGGRAGDRLADRLAPPLWGQVMPVEGVVESLPVRHPDSTRFVFVPLHVVPGMPARILVSWHAPRPRKDLSNAASGSGESEAAMAAVSQVHPGEVWRLPLRLKPVHGTANPAGFDAELWLFEQGVGATATVSQARRYEPPTPLGRLVGSPALALESLRDALRARIDAALSGNPQAGVIAALALGDQAAIPSREWAVYRITGVAHLMSISGLHITMLAWIAAWSAAALWRRTARLRRPGPLWLPAPTVAAACGLLAATAYCLLAGFGVPAQRTLLMLGAGLLLRMAGLRLSWLQTLAWALCAVLSWDPWAVQQPGFWLSFCAVAILFLSDPSTVARQDQQSIQQQTTAPDGRQTLRQSSLARLRAAGRSQWAVTLALAPLTLLFFQQIALLSPLANAVAIPVVTLWVAPLSVLGLILPAPLDMWVWQAAAWAQAWLSWLLAQIAAWPQAQWHAAAPAWPALLLAALGVLALVLPWPWRLRVPGFVLLAPLLLNPGQRPQDGHVEAWLADVGQGMGIIVRTAKHTLLFDAGPALGPQSDAGERILLPLLHALGERRLDKVVLSHADADHIGGAASLARAYPGTAAVSSVAHERVLALGYASAQPCVAGMRWAWDGVEFALLHPQPGDATPAHRTNAHSCVLHVASRHGSLLLTGDIERAQERLLAAGPRAEMLAADLLLAAHHGSKSSSSAEFLLAVHPRLVAIQVGFMNSYGHPHPDVMRRYAEFGLPVRRTDRDGALLWRDAEPGVLRSWRESQPRYWHLRWTQAQSAPPEALAGVRRAEAAR</sequence>
<dbReference type="NCBIfam" id="TIGR00361">
    <property type="entry name" value="ComEC_Rec2"/>
    <property type="match status" value="1"/>
</dbReference>
<feature type="transmembrane region" description="Helical" evidence="6">
    <location>
        <begin position="464"/>
        <end position="484"/>
    </location>
</feature>
<evidence type="ECO:0000256" key="3">
    <source>
        <dbReference type="ARBA" id="ARBA00022692"/>
    </source>
</evidence>
<keyword evidence="4 6" id="KW-1133">Transmembrane helix</keyword>
<gene>
    <name evidence="8" type="ORF">GALL_180490</name>
</gene>
<dbReference type="InterPro" id="IPR004477">
    <property type="entry name" value="ComEC_N"/>
</dbReference>
<dbReference type="GO" id="GO:0005886">
    <property type="term" value="C:plasma membrane"/>
    <property type="evidence" value="ECO:0007669"/>
    <property type="project" value="UniProtKB-SubCell"/>
</dbReference>
<keyword evidence="2" id="KW-1003">Cell membrane</keyword>
<reference evidence="8" key="1">
    <citation type="submission" date="2016-10" db="EMBL/GenBank/DDBJ databases">
        <title>Sequence of Gallionella enrichment culture.</title>
        <authorList>
            <person name="Poehlein A."/>
            <person name="Muehling M."/>
            <person name="Daniel R."/>
        </authorList>
    </citation>
    <scope>NUCLEOTIDE SEQUENCE</scope>
</reference>
<proteinExistence type="predicted"/>
<dbReference type="InterPro" id="IPR036866">
    <property type="entry name" value="RibonucZ/Hydroxyglut_hydro"/>
</dbReference>
<dbReference type="GO" id="GO:0030420">
    <property type="term" value="P:establishment of competence for transformation"/>
    <property type="evidence" value="ECO:0007669"/>
    <property type="project" value="InterPro"/>
</dbReference>
<dbReference type="InterPro" id="IPR001279">
    <property type="entry name" value="Metallo-B-lactamas"/>
</dbReference>
<keyword evidence="3 6" id="KW-0812">Transmembrane</keyword>
<dbReference type="InterPro" id="IPR025405">
    <property type="entry name" value="DUF4131"/>
</dbReference>
<comment type="subcellular location">
    <subcellularLocation>
        <location evidence="1">Cell membrane</location>
        <topology evidence="1">Multi-pass membrane protein</topology>
    </subcellularLocation>
</comment>
<dbReference type="CDD" id="cd07731">
    <property type="entry name" value="ComA-like_MBL-fold"/>
    <property type="match status" value="1"/>
</dbReference>
<feature type="transmembrane region" description="Helical" evidence="6">
    <location>
        <begin position="517"/>
        <end position="538"/>
    </location>
</feature>
<dbReference type="SUPFAM" id="SSF56281">
    <property type="entry name" value="Metallo-hydrolase/oxidoreductase"/>
    <property type="match status" value="1"/>
</dbReference>
<evidence type="ECO:0000256" key="2">
    <source>
        <dbReference type="ARBA" id="ARBA00022475"/>
    </source>
</evidence>
<feature type="transmembrane region" description="Helical" evidence="6">
    <location>
        <begin position="550"/>
        <end position="570"/>
    </location>
</feature>
<dbReference type="InterPro" id="IPR035681">
    <property type="entry name" value="ComA-like_MBL"/>
</dbReference>
<evidence type="ECO:0000313" key="8">
    <source>
        <dbReference type="EMBL" id="OIQ99843.1"/>
    </source>
</evidence>
<dbReference type="Pfam" id="PF00753">
    <property type="entry name" value="Lactamase_B"/>
    <property type="match status" value="1"/>
</dbReference>
<dbReference type="EMBL" id="MLJW01000101">
    <property type="protein sequence ID" value="OIQ99843.1"/>
    <property type="molecule type" value="Genomic_DNA"/>
</dbReference>
<name>A0A1J5SDV0_9ZZZZ</name>
<evidence type="ECO:0000259" key="7">
    <source>
        <dbReference type="SMART" id="SM00849"/>
    </source>
</evidence>
<feature type="transmembrane region" description="Helical" evidence="6">
    <location>
        <begin position="75"/>
        <end position="96"/>
    </location>
</feature>
<feature type="transmembrane region" description="Helical" evidence="6">
    <location>
        <begin position="490"/>
        <end position="510"/>
    </location>
</feature>
<feature type="domain" description="Metallo-beta-lactamase" evidence="7">
    <location>
        <begin position="605"/>
        <end position="790"/>
    </location>
</feature>
<keyword evidence="5 6" id="KW-0472">Membrane</keyword>
<evidence type="ECO:0000256" key="1">
    <source>
        <dbReference type="ARBA" id="ARBA00004651"/>
    </source>
</evidence>
<evidence type="ECO:0000256" key="4">
    <source>
        <dbReference type="ARBA" id="ARBA00022989"/>
    </source>
</evidence>
<organism evidence="8">
    <name type="scientific">mine drainage metagenome</name>
    <dbReference type="NCBI Taxonomy" id="410659"/>
    <lineage>
        <taxon>unclassified sequences</taxon>
        <taxon>metagenomes</taxon>
        <taxon>ecological metagenomes</taxon>
    </lineage>
</organism>
<evidence type="ECO:0000256" key="6">
    <source>
        <dbReference type="SAM" id="Phobius"/>
    </source>
</evidence>